<evidence type="ECO:0000313" key="3">
    <source>
        <dbReference type="EMBL" id="RLP73159.1"/>
    </source>
</evidence>
<dbReference type="PANTHER" id="PTHR33178:SF10">
    <property type="entry name" value="STRESS-RESPONSE A_B BARREL DOMAIN-CONTAINING PROTEIN"/>
    <property type="match status" value="1"/>
</dbReference>
<evidence type="ECO:0000259" key="2">
    <source>
        <dbReference type="PROSITE" id="PS51502"/>
    </source>
</evidence>
<reference evidence="3 4" key="1">
    <citation type="submission" date="2018-10" db="EMBL/GenBank/DDBJ databases">
        <authorList>
            <person name="Li J."/>
        </authorList>
    </citation>
    <scope>NUCLEOTIDE SEQUENCE [LARGE SCALE GENOMIC DNA]</scope>
    <source>
        <strain evidence="3 4">CCTCC AB209002</strain>
    </source>
</reference>
<gene>
    <name evidence="3" type="ORF">D9V29_03925</name>
</gene>
<evidence type="ECO:0000256" key="1">
    <source>
        <dbReference type="ARBA" id="ARBA00011738"/>
    </source>
</evidence>
<dbReference type="SMART" id="SM00886">
    <property type="entry name" value="Dabb"/>
    <property type="match status" value="1"/>
</dbReference>
<dbReference type="InterPro" id="IPR011008">
    <property type="entry name" value="Dimeric_a/b-barrel"/>
</dbReference>
<dbReference type="RefSeq" id="WP_121672014.1">
    <property type="nucleotide sequence ID" value="NZ_BMXM01000003.1"/>
</dbReference>
<protein>
    <submittedName>
        <fullName evidence="3">Dabb family protein</fullName>
    </submittedName>
</protein>
<organism evidence="3 4">
    <name type="scientific">Mycetocola manganoxydans</name>
    <dbReference type="NCBI Taxonomy" id="699879"/>
    <lineage>
        <taxon>Bacteria</taxon>
        <taxon>Bacillati</taxon>
        <taxon>Actinomycetota</taxon>
        <taxon>Actinomycetes</taxon>
        <taxon>Micrococcales</taxon>
        <taxon>Microbacteriaceae</taxon>
        <taxon>Mycetocola</taxon>
    </lineage>
</organism>
<dbReference type="Gene3D" id="3.30.70.100">
    <property type="match status" value="1"/>
</dbReference>
<evidence type="ECO:0000313" key="4">
    <source>
        <dbReference type="Proteomes" id="UP000270299"/>
    </source>
</evidence>
<dbReference type="Pfam" id="PF07876">
    <property type="entry name" value="Dabb"/>
    <property type="match status" value="1"/>
</dbReference>
<dbReference type="Proteomes" id="UP000270299">
    <property type="component" value="Unassembled WGS sequence"/>
</dbReference>
<name>A0A3L6ZYZ8_9MICO</name>
<keyword evidence="4" id="KW-1185">Reference proteome</keyword>
<dbReference type="SUPFAM" id="SSF54909">
    <property type="entry name" value="Dimeric alpha+beta barrel"/>
    <property type="match status" value="1"/>
</dbReference>
<accession>A0A3L6ZYZ8</accession>
<comment type="caution">
    <text evidence="3">The sequence shown here is derived from an EMBL/GenBank/DDBJ whole genome shotgun (WGS) entry which is preliminary data.</text>
</comment>
<dbReference type="InterPro" id="IPR013097">
    <property type="entry name" value="Dabb"/>
</dbReference>
<dbReference type="EMBL" id="RCUV01000003">
    <property type="protein sequence ID" value="RLP73159.1"/>
    <property type="molecule type" value="Genomic_DNA"/>
</dbReference>
<feature type="domain" description="Stress-response A/B barrel" evidence="2">
    <location>
        <begin position="6"/>
        <end position="100"/>
    </location>
</feature>
<dbReference type="InterPro" id="IPR044662">
    <property type="entry name" value="HS1/DABB1-like"/>
</dbReference>
<dbReference type="PANTHER" id="PTHR33178">
    <property type="match status" value="1"/>
</dbReference>
<dbReference type="AlphaFoldDB" id="A0A3L6ZYZ8"/>
<sequence length="102" mass="11157">MTHQNVLHVVLVRWNSPLGKDELEQLTGAVNAMPEQIPGILSIGTGPSSSPEGMERGFEWALAITFASEAARDEYLPHPAHEPVKELIGKRAAEVLVYDLNL</sequence>
<comment type="subunit">
    <text evidence="1">Homodimer.</text>
</comment>
<dbReference type="PROSITE" id="PS51502">
    <property type="entry name" value="S_R_A_B_BARREL"/>
    <property type="match status" value="1"/>
</dbReference>
<proteinExistence type="predicted"/>
<dbReference type="OrthoDB" id="9816070at2"/>